<reference evidence="8 10" key="3">
    <citation type="submission" date="2014-11" db="EMBL/GenBank/DDBJ databases">
        <authorList>
            <person name="Wibberg Daniel"/>
        </authorList>
    </citation>
    <scope>NUCLEOTIDE SEQUENCE [LARGE SCALE GENOMIC DNA]</scope>
    <source>
        <strain evidence="8">Rhizoctonia solani AG1-IB 7/3/14</strain>
    </source>
</reference>
<dbReference type="InterPro" id="IPR050325">
    <property type="entry name" value="Prot/Nucl_acid_deglycase"/>
</dbReference>
<dbReference type="CDD" id="cd03141">
    <property type="entry name" value="GATase1_Hsp31_like"/>
    <property type="match status" value="1"/>
</dbReference>
<evidence type="ECO:0000313" key="8">
    <source>
        <dbReference type="EMBL" id="CEL61185.1"/>
    </source>
</evidence>
<evidence type="ECO:0000313" key="10">
    <source>
        <dbReference type="Proteomes" id="UP000059188"/>
    </source>
</evidence>
<evidence type="ECO:0000256" key="3">
    <source>
        <dbReference type="ARBA" id="ARBA00023239"/>
    </source>
</evidence>
<dbReference type="EMBL" id="LN679611">
    <property type="protein sequence ID" value="CEL61185.1"/>
    <property type="molecule type" value="Genomic_DNA"/>
</dbReference>
<sequence length="225" mass="23535">MPSRILFVYSSADKTPSGAPTGWWLSEASHPYYLLHGKVEIDFASPKGPDPPVDEGSVKLSTDAESVKFLEDPEVKDKLANAKKLVDIDPKEYDAVFYIGGHGPMFDLASDPVSAELASAFFQSGKITAAVCHGPGGLVGAKDASGKSIFAGRNVTGLSNVEEDAIGGTSLVPFLLEDRIKELGGKYTKAADPFGVKVVVDGNLITGQNPASALEVGGAILKALN</sequence>
<feature type="domain" description="DJ-1/PfpI" evidence="6">
    <location>
        <begin position="62"/>
        <end position="222"/>
    </location>
</feature>
<dbReference type="OrthoDB" id="543156at2759"/>
<keyword evidence="2" id="KW-0346">Stress response</keyword>
<name>M5BXD6_THACB</name>
<dbReference type="InterPro" id="IPR002818">
    <property type="entry name" value="DJ-1/PfpI"/>
</dbReference>
<evidence type="ECO:0000256" key="5">
    <source>
        <dbReference type="ARBA" id="ARBA00048082"/>
    </source>
</evidence>
<dbReference type="EC" id="4.2.1.130" evidence="1"/>
<dbReference type="STRING" id="1108050.M5BXD6"/>
<dbReference type="SUPFAM" id="SSF52317">
    <property type="entry name" value="Class I glutamine amidotransferase-like"/>
    <property type="match status" value="1"/>
</dbReference>
<dbReference type="EMBL" id="CAOJ01003229">
    <property type="protein sequence ID" value="CCO28372.1"/>
    <property type="molecule type" value="Genomic_DNA"/>
</dbReference>
<comment type="similarity">
    <text evidence="4">Belongs to the peptidase C56 family. HSP31-like subfamily.</text>
</comment>
<reference evidence="7" key="1">
    <citation type="submission" date="2012-10" db="EMBL/GenBank/DDBJ databases">
        <authorList>
            <person name="Jelonek L."/>
        </authorList>
    </citation>
    <scope>NUCLEOTIDE SEQUENCE</scope>
    <source>
        <strain evidence="7">Isolate 7/3/14</strain>
    </source>
</reference>
<dbReference type="Proteomes" id="UP000012065">
    <property type="component" value="Unassembled WGS sequence"/>
</dbReference>
<dbReference type="Pfam" id="PF01965">
    <property type="entry name" value="DJ-1_PfpI"/>
    <property type="match status" value="1"/>
</dbReference>
<gene>
    <name evidence="7" type="ORF">BN14_02367</name>
    <name evidence="8" type="ORF">RSOLAG1IB_12400</name>
</gene>
<evidence type="ECO:0000256" key="1">
    <source>
        <dbReference type="ARBA" id="ARBA00013134"/>
    </source>
</evidence>
<evidence type="ECO:0000256" key="2">
    <source>
        <dbReference type="ARBA" id="ARBA00023016"/>
    </source>
</evidence>
<protein>
    <recommendedName>
        <fullName evidence="1">D-lactate dehydratase</fullName>
        <ecNumber evidence="1">4.2.1.130</ecNumber>
    </recommendedName>
</protein>
<dbReference type="PANTHER" id="PTHR48094:SF11">
    <property type="entry name" value="GLUTATHIONE-INDEPENDENT GLYOXALASE HSP31-RELATED"/>
    <property type="match status" value="1"/>
</dbReference>
<dbReference type="HOGENOM" id="CLU_070319_2_0_1"/>
<dbReference type="PANTHER" id="PTHR48094">
    <property type="entry name" value="PROTEIN/NUCLEIC ACID DEGLYCASE DJ-1-RELATED"/>
    <property type="match status" value="1"/>
</dbReference>
<dbReference type="Gene3D" id="3.40.50.880">
    <property type="match status" value="1"/>
</dbReference>
<keyword evidence="3" id="KW-0456">Lyase</keyword>
<dbReference type="GO" id="GO:0005737">
    <property type="term" value="C:cytoplasm"/>
    <property type="evidence" value="ECO:0007669"/>
    <property type="project" value="TreeGrafter"/>
</dbReference>
<organism evidence="7 9">
    <name type="scientific">Thanatephorus cucumeris (strain AG1-IB / isolate 7/3/14)</name>
    <name type="common">Lettuce bottom rot fungus</name>
    <name type="synonym">Rhizoctonia solani</name>
    <dbReference type="NCBI Taxonomy" id="1108050"/>
    <lineage>
        <taxon>Eukaryota</taxon>
        <taxon>Fungi</taxon>
        <taxon>Dikarya</taxon>
        <taxon>Basidiomycota</taxon>
        <taxon>Agaricomycotina</taxon>
        <taxon>Agaricomycetes</taxon>
        <taxon>Cantharellales</taxon>
        <taxon>Ceratobasidiaceae</taxon>
        <taxon>Rhizoctonia</taxon>
        <taxon>Rhizoctonia solani AG-1</taxon>
    </lineage>
</organism>
<evidence type="ECO:0000313" key="9">
    <source>
        <dbReference type="Proteomes" id="UP000012065"/>
    </source>
</evidence>
<evidence type="ECO:0000313" key="7">
    <source>
        <dbReference type="EMBL" id="CCO28372.1"/>
    </source>
</evidence>
<accession>M5BXD6</accession>
<keyword evidence="10" id="KW-1185">Reference proteome</keyword>
<dbReference type="GO" id="GO:0019172">
    <property type="term" value="F:glyoxalase III activity"/>
    <property type="evidence" value="ECO:0007669"/>
    <property type="project" value="UniProtKB-EC"/>
</dbReference>
<comment type="catalytic activity">
    <reaction evidence="5">
        <text>methylglyoxal + H2O = (R)-lactate + H(+)</text>
        <dbReference type="Rhea" id="RHEA:27754"/>
        <dbReference type="ChEBI" id="CHEBI:15377"/>
        <dbReference type="ChEBI" id="CHEBI:15378"/>
        <dbReference type="ChEBI" id="CHEBI:16004"/>
        <dbReference type="ChEBI" id="CHEBI:17158"/>
        <dbReference type="EC" id="4.2.1.130"/>
    </reaction>
</comment>
<dbReference type="InterPro" id="IPR029062">
    <property type="entry name" value="Class_I_gatase-like"/>
</dbReference>
<evidence type="ECO:0000259" key="6">
    <source>
        <dbReference type="Pfam" id="PF01965"/>
    </source>
</evidence>
<proteinExistence type="inferred from homology"/>
<reference evidence="7 9" key="2">
    <citation type="journal article" date="2013" name="J. Biotechnol.">
        <title>Establishment and interpretation of the genome sequence of the phytopathogenic fungus Rhizoctonia solani AG1-IB isolate 7/3/14.</title>
        <authorList>
            <person name="Wibberg D.W."/>
            <person name="Jelonek L.J."/>
            <person name="Rupp O.R."/>
            <person name="Hennig M.H."/>
            <person name="Eikmeyer F.E."/>
            <person name="Goesmann A.G."/>
            <person name="Hartmann A.H."/>
            <person name="Borriss R.B."/>
            <person name="Grosch R.G."/>
            <person name="Puehler A.P."/>
            <person name="Schlueter A.S."/>
        </authorList>
    </citation>
    <scope>NUCLEOTIDE SEQUENCE [LARGE SCALE GENOMIC DNA]</scope>
    <source>
        <strain evidence="9">AG1-IB / isolate 7/3/14</strain>
        <strain evidence="7">Isolate 7/3/14</strain>
    </source>
</reference>
<dbReference type="Proteomes" id="UP000059188">
    <property type="component" value="Unassembled WGS sequence"/>
</dbReference>
<dbReference type="AlphaFoldDB" id="M5BXD6"/>
<dbReference type="GO" id="GO:0019243">
    <property type="term" value="P:methylglyoxal catabolic process to D-lactate via S-lactoyl-glutathione"/>
    <property type="evidence" value="ECO:0007669"/>
    <property type="project" value="TreeGrafter"/>
</dbReference>
<evidence type="ECO:0000256" key="4">
    <source>
        <dbReference type="ARBA" id="ARBA00038493"/>
    </source>
</evidence>